<dbReference type="GO" id="GO:0019752">
    <property type="term" value="P:carboxylic acid metabolic process"/>
    <property type="evidence" value="ECO:0007669"/>
    <property type="project" value="UniProtKB-ARBA"/>
</dbReference>
<keyword evidence="5" id="KW-1185">Reference proteome</keyword>
<dbReference type="GO" id="GO:0046872">
    <property type="term" value="F:metal ion binding"/>
    <property type="evidence" value="ECO:0007669"/>
    <property type="project" value="UniProtKB-KW"/>
</dbReference>
<dbReference type="SUPFAM" id="SSF56529">
    <property type="entry name" value="FAH"/>
    <property type="match status" value="1"/>
</dbReference>
<evidence type="ECO:0000256" key="1">
    <source>
        <dbReference type="ARBA" id="ARBA00010211"/>
    </source>
</evidence>
<dbReference type="Pfam" id="PF01557">
    <property type="entry name" value="FAA_hydrolase"/>
    <property type="match status" value="1"/>
</dbReference>
<evidence type="ECO:0000259" key="3">
    <source>
        <dbReference type="Pfam" id="PF01557"/>
    </source>
</evidence>
<dbReference type="InterPro" id="IPR011234">
    <property type="entry name" value="Fumarylacetoacetase-like_C"/>
</dbReference>
<dbReference type="Gene3D" id="3.90.850.10">
    <property type="entry name" value="Fumarylacetoacetase-like, C-terminal domain"/>
    <property type="match status" value="1"/>
</dbReference>
<sequence>MRIAAVHAAEGKIFGTVAHDEFRPILIDGAPAVDLRDVITLLDRAPDALRLGPSTVLSSLTLAAPVGPLTKNVICVGKNYHEHAKEFAQSGVDQSGDKQESPEFPVVFTKATSSLADPLQPVPASADPTGTVDYEGELGVVIGRRCSKVTAAEALDYVFGYTVVNDVTARALQQRHKQWFLGKSLDGFCPVGPWLVTADEMGPLDGQMLTTVVNGEQRQSAPLRDMIFDTATIIATVSAYVTLEPGDLIATGTPAGVGIGFRPPRYLAPGDVVTVSIEGIGSLTNPIA</sequence>
<dbReference type="InterPro" id="IPR036663">
    <property type="entry name" value="Fumarylacetoacetase_C_sf"/>
</dbReference>
<accession>A0A327K167</accession>
<proteinExistence type="inferred from homology"/>
<comment type="caution">
    <text evidence="4">The sequence shown here is derived from an EMBL/GenBank/DDBJ whole genome shotgun (WGS) entry which is preliminary data.</text>
</comment>
<dbReference type="AlphaFoldDB" id="A0A327K167"/>
<dbReference type="OrthoDB" id="5197601at2"/>
<dbReference type="PANTHER" id="PTHR11820">
    <property type="entry name" value="ACYLPYRUVASE"/>
    <property type="match status" value="1"/>
</dbReference>
<keyword evidence="2" id="KW-0479">Metal-binding</keyword>
<dbReference type="PANTHER" id="PTHR11820:SF7">
    <property type="entry name" value="ACYLPYRUVASE FAHD1, MITOCHONDRIAL"/>
    <property type="match status" value="1"/>
</dbReference>
<evidence type="ECO:0000313" key="5">
    <source>
        <dbReference type="Proteomes" id="UP000248863"/>
    </source>
</evidence>
<reference evidence="4 5" key="1">
    <citation type="submission" date="2017-07" db="EMBL/GenBank/DDBJ databases">
        <title>Draft Genome Sequences of Select Purple Nonsulfur Bacteria.</title>
        <authorList>
            <person name="Lasarre B."/>
            <person name="Mckinlay J.B."/>
        </authorList>
    </citation>
    <scope>NUCLEOTIDE SEQUENCE [LARGE SCALE GENOMIC DNA]</scope>
    <source>
        <strain evidence="4 5">DSM 11907</strain>
    </source>
</reference>
<comment type="similarity">
    <text evidence="1">Belongs to the FAH family.</text>
</comment>
<keyword evidence="4" id="KW-0378">Hydrolase</keyword>
<dbReference type="GO" id="GO:0016853">
    <property type="term" value="F:isomerase activity"/>
    <property type="evidence" value="ECO:0007669"/>
    <property type="project" value="UniProtKB-ARBA"/>
</dbReference>
<dbReference type="FunFam" id="3.90.850.10:FF:000002">
    <property type="entry name" value="2-hydroxyhepta-2,4-diene-1,7-dioate isomerase"/>
    <property type="match status" value="1"/>
</dbReference>
<protein>
    <submittedName>
        <fullName evidence="4">Hydrolase</fullName>
    </submittedName>
</protein>
<dbReference type="Proteomes" id="UP000248863">
    <property type="component" value="Unassembled WGS sequence"/>
</dbReference>
<organism evidence="4 5">
    <name type="scientific">Rhodoplanes elegans</name>
    <dbReference type="NCBI Taxonomy" id="29408"/>
    <lineage>
        <taxon>Bacteria</taxon>
        <taxon>Pseudomonadati</taxon>
        <taxon>Pseudomonadota</taxon>
        <taxon>Alphaproteobacteria</taxon>
        <taxon>Hyphomicrobiales</taxon>
        <taxon>Nitrobacteraceae</taxon>
        <taxon>Rhodoplanes</taxon>
    </lineage>
</organism>
<gene>
    <name evidence="4" type="ORF">CH338_25600</name>
</gene>
<dbReference type="EMBL" id="NPEU01000490">
    <property type="protein sequence ID" value="RAI31573.1"/>
    <property type="molecule type" value="Genomic_DNA"/>
</dbReference>
<name>A0A327K167_9BRAD</name>
<evidence type="ECO:0000256" key="2">
    <source>
        <dbReference type="ARBA" id="ARBA00022723"/>
    </source>
</evidence>
<evidence type="ECO:0000313" key="4">
    <source>
        <dbReference type="EMBL" id="RAI31573.1"/>
    </source>
</evidence>
<dbReference type="GO" id="GO:0018773">
    <property type="term" value="F:acetylpyruvate hydrolase activity"/>
    <property type="evidence" value="ECO:0007669"/>
    <property type="project" value="TreeGrafter"/>
</dbReference>
<feature type="domain" description="Fumarylacetoacetase-like C-terminal" evidence="3">
    <location>
        <begin position="73"/>
        <end position="287"/>
    </location>
</feature>
<dbReference type="RefSeq" id="WP_111359874.1">
    <property type="nucleotide sequence ID" value="NZ_NHSK01000165.1"/>
</dbReference>